<dbReference type="RefSeq" id="WP_184163515.1">
    <property type="nucleotide sequence ID" value="NZ_JACHLC010000002.1"/>
</dbReference>
<protein>
    <recommendedName>
        <fullName evidence="4">DUF2846 domain-containing protein</fullName>
    </recommendedName>
</protein>
<evidence type="ECO:0000256" key="1">
    <source>
        <dbReference type="SAM" id="Phobius"/>
    </source>
</evidence>
<feature type="transmembrane region" description="Helical" evidence="1">
    <location>
        <begin position="107"/>
        <end position="126"/>
    </location>
</feature>
<dbReference type="AlphaFoldDB" id="A0A841NC80"/>
<keyword evidence="1" id="KW-1133">Transmembrane helix</keyword>
<keyword evidence="3" id="KW-1185">Reference proteome</keyword>
<sequence length="154" mass="17347">MATIQFYRPVGHPRDNSRSYIIKINGIKKAELFNGDTRSFEIKEGIHEIKAKVAMDTAGSKPLKINVQKDQVLKFEVIQNESSVNLLSFFSIAIFAIGGLYSLFGGIFFLLLAIPLILFGIPMLIAKNGNYLLFKQIQQINEDKIVKNNSMDNH</sequence>
<name>A0A841NC80_9FLAO</name>
<gene>
    <name evidence="2" type="ORF">HNP36_002394</name>
</gene>
<dbReference type="Proteomes" id="UP000589738">
    <property type="component" value="Unassembled WGS sequence"/>
</dbReference>
<comment type="caution">
    <text evidence="2">The sequence shown here is derived from an EMBL/GenBank/DDBJ whole genome shotgun (WGS) entry which is preliminary data.</text>
</comment>
<reference evidence="2 3" key="1">
    <citation type="submission" date="2020-08" db="EMBL/GenBank/DDBJ databases">
        <title>Functional genomics of gut bacteria from endangered species of beetles.</title>
        <authorList>
            <person name="Carlos-Shanley C."/>
        </authorList>
    </citation>
    <scope>NUCLEOTIDE SEQUENCE [LARGE SCALE GENOMIC DNA]</scope>
    <source>
        <strain evidence="2 3">S00136</strain>
    </source>
</reference>
<feature type="transmembrane region" description="Helical" evidence="1">
    <location>
        <begin position="84"/>
        <end position="101"/>
    </location>
</feature>
<evidence type="ECO:0008006" key="4">
    <source>
        <dbReference type="Google" id="ProtNLM"/>
    </source>
</evidence>
<dbReference type="EMBL" id="JACHLC010000002">
    <property type="protein sequence ID" value="MBB6371318.1"/>
    <property type="molecule type" value="Genomic_DNA"/>
</dbReference>
<proteinExistence type="predicted"/>
<keyword evidence="1" id="KW-0472">Membrane</keyword>
<evidence type="ECO:0000313" key="3">
    <source>
        <dbReference type="Proteomes" id="UP000589738"/>
    </source>
</evidence>
<evidence type="ECO:0000313" key="2">
    <source>
        <dbReference type="EMBL" id="MBB6371318.1"/>
    </source>
</evidence>
<accession>A0A841NC80</accession>
<keyword evidence="1" id="KW-0812">Transmembrane</keyword>
<organism evidence="2 3">
    <name type="scientific">Chryseobacterium shigense</name>
    <dbReference type="NCBI Taxonomy" id="297244"/>
    <lineage>
        <taxon>Bacteria</taxon>
        <taxon>Pseudomonadati</taxon>
        <taxon>Bacteroidota</taxon>
        <taxon>Flavobacteriia</taxon>
        <taxon>Flavobacteriales</taxon>
        <taxon>Weeksellaceae</taxon>
        <taxon>Chryseobacterium group</taxon>
        <taxon>Chryseobacterium</taxon>
    </lineage>
</organism>